<feature type="non-terminal residue" evidence="1">
    <location>
        <position position="90"/>
    </location>
</feature>
<name>A0A0F9H5C9_9ZZZZ</name>
<gene>
    <name evidence="1" type="ORF">LCGC14_1745620</name>
</gene>
<evidence type="ECO:0000313" key="1">
    <source>
        <dbReference type="EMBL" id="KKM06269.1"/>
    </source>
</evidence>
<sequence>MTQDLTTRDVQLSPSEVVVGATEQAKLLMKIVEDTKCYQDIGGKKYLQVEAWETIGAFNRTHAETESIEPITVADVPDKPLLLRTIGYQA</sequence>
<dbReference type="AlphaFoldDB" id="A0A0F9H5C9"/>
<reference evidence="1" key="1">
    <citation type="journal article" date="2015" name="Nature">
        <title>Complex archaea that bridge the gap between prokaryotes and eukaryotes.</title>
        <authorList>
            <person name="Spang A."/>
            <person name="Saw J.H."/>
            <person name="Jorgensen S.L."/>
            <person name="Zaremba-Niedzwiedzka K."/>
            <person name="Martijn J."/>
            <person name="Lind A.E."/>
            <person name="van Eijk R."/>
            <person name="Schleper C."/>
            <person name="Guy L."/>
            <person name="Ettema T.J."/>
        </authorList>
    </citation>
    <scope>NUCLEOTIDE SEQUENCE</scope>
</reference>
<accession>A0A0F9H5C9</accession>
<organism evidence="1">
    <name type="scientific">marine sediment metagenome</name>
    <dbReference type="NCBI Taxonomy" id="412755"/>
    <lineage>
        <taxon>unclassified sequences</taxon>
        <taxon>metagenomes</taxon>
        <taxon>ecological metagenomes</taxon>
    </lineage>
</organism>
<comment type="caution">
    <text evidence="1">The sequence shown here is derived from an EMBL/GenBank/DDBJ whole genome shotgun (WGS) entry which is preliminary data.</text>
</comment>
<proteinExistence type="predicted"/>
<protein>
    <submittedName>
        <fullName evidence="1">Uncharacterized protein</fullName>
    </submittedName>
</protein>
<dbReference type="EMBL" id="LAZR01016034">
    <property type="protein sequence ID" value="KKM06269.1"/>
    <property type="molecule type" value="Genomic_DNA"/>
</dbReference>